<sequence length="61" mass="7258">MNKETVSKLLEFIRTEPRLEQIQDGFLYHGLYFTNEQLIQMFYERINSINNSVGSTERNSN</sequence>
<reference evidence="1" key="1">
    <citation type="submission" date="2020-04" db="EMBL/GenBank/DDBJ databases">
        <authorList>
            <person name="Chiriac C."/>
            <person name="Salcher M."/>
            <person name="Ghai R."/>
            <person name="Kavagutti S V."/>
        </authorList>
    </citation>
    <scope>NUCLEOTIDE SEQUENCE</scope>
</reference>
<gene>
    <name evidence="1" type="ORF">UFOVP516_51</name>
</gene>
<protein>
    <submittedName>
        <fullName evidence="1">Uncharacterized protein</fullName>
    </submittedName>
</protein>
<organism evidence="1">
    <name type="scientific">uncultured Caudovirales phage</name>
    <dbReference type="NCBI Taxonomy" id="2100421"/>
    <lineage>
        <taxon>Viruses</taxon>
        <taxon>Duplodnaviria</taxon>
        <taxon>Heunggongvirae</taxon>
        <taxon>Uroviricota</taxon>
        <taxon>Caudoviricetes</taxon>
        <taxon>Peduoviridae</taxon>
        <taxon>Maltschvirus</taxon>
        <taxon>Maltschvirus maltsch</taxon>
    </lineage>
</organism>
<dbReference type="EMBL" id="LR796480">
    <property type="protein sequence ID" value="CAB4147874.1"/>
    <property type="molecule type" value="Genomic_DNA"/>
</dbReference>
<name>A0A6J5MM42_9CAUD</name>
<evidence type="ECO:0000313" key="1">
    <source>
        <dbReference type="EMBL" id="CAB4147874.1"/>
    </source>
</evidence>
<proteinExistence type="predicted"/>
<accession>A0A6J5MM42</accession>